<keyword evidence="3" id="KW-1185">Reference proteome</keyword>
<dbReference type="EMBL" id="AECV01000023">
    <property type="protein sequence ID" value="EFW29528.1"/>
    <property type="molecule type" value="Genomic_DNA"/>
</dbReference>
<dbReference type="AlphaFoldDB" id="E7N2W7"/>
<dbReference type="Proteomes" id="UP000004633">
    <property type="component" value="Unassembled WGS sequence"/>
</dbReference>
<dbReference type="RefSeq" id="WP_009349997.1">
    <property type="nucleotide sequence ID" value="NZ_GL638136.1"/>
</dbReference>
<sequence length="275" mass="30244">MSEQVLTVNGAARGVKKTIVLPSRPKKRLFIGMLSLVTLLTAALLFAIWYIGVPGLARIQPMLPWGLGALLSIAVLVSFFGIFNMVLAIAGLPYVPWMKRQTYELINLLFPAAVRLGAVFGIKRRRLEGSFIAVSNLLFHRMHIRVPANRLLVVTPHCLQLASCPHKVTRDPNNCKRCGGCNVGDLVALAEEMGFHFFIATGGTLARQMVYNTRPKAVLAIACERDLMSGIQDVYPLPAVGVLNIRPNGPCYNTSVDMAEVRAQLEQIIEPVKEK</sequence>
<evidence type="ECO:0000313" key="3">
    <source>
        <dbReference type="Proteomes" id="UP000004633"/>
    </source>
</evidence>
<proteinExistence type="predicted"/>
<name>E7N2W7_9FIRM</name>
<gene>
    <name evidence="2" type="ORF">HMPREF9555_01338</name>
</gene>
<accession>E7N2W7</accession>
<keyword evidence="1" id="KW-0812">Transmembrane</keyword>
<organism evidence="2 3">
    <name type="scientific">Selenomonas artemidis F0399</name>
    <dbReference type="NCBI Taxonomy" id="749551"/>
    <lineage>
        <taxon>Bacteria</taxon>
        <taxon>Bacillati</taxon>
        <taxon>Bacillota</taxon>
        <taxon>Negativicutes</taxon>
        <taxon>Selenomonadales</taxon>
        <taxon>Selenomonadaceae</taxon>
        <taxon>Selenomonas</taxon>
    </lineage>
</organism>
<keyword evidence="1" id="KW-0472">Membrane</keyword>
<evidence type="ECO:0000256" key="1">
    <source>
        <dbReference type="SAM" id="Phobius"/>
    </source>
</evidence>
<dbReference type="PANTHER" id="PTHR43801">
    <property type="entry name" value="NUCLEOTIDE-BINDING PROTEIN-RELATED"/>
    <property type="match status" value="1"/>
</dbReference>
<dbReference type="InterPro" id="IPR002829">
    <property type="entry name" value="DUF116"/>
</dbReference>
<keyword evidence="1" id="KW-1133">Transmembrane helix</keyword>
<evidence type="ECO:0008006" key="4">
    <source>
        <dbReference type="Google" id="ProtNLM"/>
    </source>
</evidence>
<dbReference type="Pfam" id="PF01976">
    <property type="entry name" value="DUF116"/>
    <property type="match status" value="1"/>
</dbReference>
<feature type="transmembrane region" description="Helical" evidence="1">
    <location>
        <begin position="105"/>
        <end position="122"/>
    </location>
</feature>
<dbReference type="STRING" id="749551.HMPREF9555_01338"/>
<reference evidence="2 3" key="1">
    <citation type="submission" date="2010-08" db="EMBL/GenBank/DDBJ databases">
        <authorList>
            <person name="Weinstock G."/>
            <person name="Sodergren E."/>
            <person name="Clifton S."/>
            <person name="Fulton L."/>
            <person name="Fulton B."/>
            <person name="Courtney L."/>
            <person name="Fronick C."/>
            <person name="Harrison M."/>
            <person name="Strong C."/>
            <person name="Farmer C."/>
            <person name="Delahaunty K."/>
            <person name="Markovic C."/>
            <person name="Hall O."/>
            <person name="Minx P."/>
            <person name="Tomlinson C."/>
            <person name="Mitreva M."/>
            <person name="Hou S."/>
            <person name="Chen J."/>
            <person name="Wollam A."/>
            <person name="Pepin K.H."/>
            <person name="Johnson M."/>
            <person name="Bhonagiri V."/>
            <person name="Zhang X."/>
            <person name="Suruliraj S."/>
            <person name="Warren W."/>
            <person name="Chinwalla A."/>
            <person name="Mardis E.R."/>
            <person name="Wilson R.K."/>
        </authorList>
    </citation>
    <scope>NUCLEOTIDE SEQUENCE [LARGE SCALE GENOMIC DNA]</scope>
    <source>
        <strain evidence="2 3">F0399</strain>
    </source>
</reference>
<feature type="transmembrane region" description="Helical" evidence="1">
    <location>
        <begin position="29"/>
        <end position="53"/>
    </location>
</feature>
<dbReference type="PANTHER" id="PTHR43801:SF1">
    <property type="entry name" value="POLYPRENYL SYNTHETASE"/>
    <property type="match status" value="1"/>
</dbReference>
<dbReference type="HOGENOM" id="CLU_067052_0_1_9"/>
<comment type="caution">
    <text evidence="2">The sequence shown here is derived from an EMBL/GenBank/DDBJ whole genome shotgun (WGS) entry which is preliminary data.</text>
</comment>
<protein>
    <recommendedName>
        <fullName evidence="4">DUF116 domain-containing protein</fullName>
    </recommendedName>
</protein>
<evidence type="ECO:0000313" key="2">
    <source>
        <dbReference type="EMBL" id="EFW29528.1"/>
    </source>
</evidence>
<feature type="transmembrane region" description="Helical" evidence="1">
    <location>
        <begin position="65"/>
        <end position="93"/>
    </location>
</feature>